<evidence type="ECO:0000313" key="1">
    <source>
        <dbReference type="EMBL" id="CRK89885.1"/>
    </source>
</evidence>
<proteinExistence type="predicted"/>
<reference evidence="1 2" key="1">
    <citation type="submission" date="2015-04" db="EMBL/GenBank/DDBJ databases">
        <authorList>
            <person name="Syromyatnikov M.Y."/>
            <person name="Popov V.N."/>
        </authorList>
    </citation>
    <scope>NUCLEOTIDE SEQUENCE [LARGE SCALE GENOMIC DNA]</scope>
</reference>
<dbReference type="AlphaFoldDB" id="A0A1J1HPA8"/>
<evidence type="ECO:0000313" key="2">
    <source>
        <dbReference type="Proteomes" id="UP000183832"/>
    </source>
</evidence>
<dbReference type="EMBL" id="CVRI01000014">
    <property type="protein sequence ID" value="CRK89885.1"/>
    <property type="molecule type" value="Genomic_DNA"/>
</dbReference>
<sequence>MENLETGIGNLKIEYMEESSYKEMSQTRTKTRYRGVFTICTINLNFLGSLECGEERFIRNETWHYRIIY</sequence>
<accession>A0A1J1HPA8</accession>
<keyword evidence="2" id="KW-1185">Reference proteome</keyword>
<organism evidence="1 2">
    <name type="scientific">Clunio marinus</name>
    <dbReference type="NCBI Taxonomy" id="568069"/>
    <lineage>
        <taxon>Eukaryota</taxon>
        <taxon>Metazoa</taxon>
        <taxon>Ecdysozoa</taxon>
        <taxon>Arthropoda</taxon>
        <taxon>Hexapoda</taxon>
        <taxon>Insecta</taxon>
        <taxon>Pterygota</taxon>
        <taxon>Neoptera</taxon>
        <taxon>Endopterygota</taxon>
        <taxon>Diptera</taxon>
        <taxon>Nematocera</taxon>
        <taxon>Chironomoidea</taxon>
        <taxon>Chironomidae</taxon>
        <taxon>Clunio</taxon>
    </lineage>
</organism>
<name>A0A1J1HPA8_9DIPT</name>
<dbReference type="Proteomes" id="UP000183832">
    <property type="component" value="Unassembled WGS sequence"/>
</dbReference>
<gene>
    <name evidence="1" type="ORF">CLUMA_CG003587</name>
</gene>
<protein>
    <submittedName>
        <fullName evidence="1">CLUMA_CG003587, isoform A</fullName>
    </submittedName>
</protein>